<dbReference type="RefSeq" id="WP_103043648.1">
    <property type="nucleotide sequence ID" value="NZ_BAABBP010000002.1"/>
</dbReference>
<dbReference type="Gene3D" id="3.30.9.10">
    <property type="entry name" value="D-Amino Acid Oxidase, subunit A, domain 2"/>
    <property type="match status" value="1"/>
</dbReference>
<evidence type="ECO:0000259" key="1">
    <source>
        <dbReference type="Pfam" id="PF01494"/>
    </source>
</evidence>
<dbReference type="Pfam" id="PF01494">
    <property type="entry name" value="FAD_binding_3"/>
    <property type="match status" value="1"/>
</dbReference>
<reference evidence="3" key="1">
    <citation type="journal article" date="2019" name="Int. J. Syst. Evol. Microbiol.">
        <title>The Global Catalogue of Microorganisms (GCM) 10K type strain sequencing project: providing services to taxonomists for standard genome sequencing and annotation.</title>
        <authorList>
            <consortium name="The Broad Institute Genomics Platform"/>
            <consortium name="The Broad Institute Genome Sequencing Center for Infectious Disease"/>
            <person name="Wu L."/>
            <person name="Ma J."/>
        </authorList>
    </citation>
    <scope>NUCLEOTIDE SEQUENCE [LARGE SCALE GENOMIC DNA]</scope>
    <source>
        <strain evidence="3">JCM 17561</strain>
    </source>
</reference>
<dbReference type="PROSITE" id="PS01304">
    <property type="entry name" value="UBIH"/>
    <property type="match status" value="1"/>
</dbReference>
<dbReference type="PRINTS" id="PR00420">
    <property type="entry name" value="RNGMNOXGNASE"/>
</dbReference>
<gene>
    <name evidence="2" type="ORF">GCM10022279_03110</name>
</gene>
<proteinExistence type="predicted"/>
<organism evidence="2 3">
    <name type="scientific">Comamonas faecalis</name>
    <dbReference type="NCBI Taxonomy" id="1387849"/>
    <lineage>
        <taxon>Bacteria</taxon>
        <taxon>Pseudomonadati</taxon>
        <taxon>Pseudomonadota</taxon>
        <taxon>Betaproteobacteria</taxon>
        <taxon>Burkholderiales</taxon>
        <taxon>Comamonadaceae</taxon>
        <taxon>Comamonas</taxon>
    </lineage>
</organism>
<dbReference type="PANTHER" id="PTHR43876">
    <property type="entry name" value="UBIQUINONE BIOSYNTHESIS MONOOXYGENASE COQ6, MITOCHONDRIAL"/>
    <property type="match status" value="1"/>
</dbReference>
<evidence type="ECO:0000313" key="3">
    <source>
        <dbReference type="Proteomes" id="UP001501627"/>
    </source>
</evidence>
<name>A0ABP7QL23_9BURK</name>
<dbReference type="SUPFAM" id="SSF51905">
    <property type="entry name" value="FAD/NAD(P)-binding domain"/>
    <property type="match status" value="1"/>
</dbReference>
<comment type="caution">
    <text evidence="2">The sequence shown here is derived from an EMBL/GenBank/DDBJ whole genome shotgun (WGS) entry which is preliminary data.</text>
</comment>
<dbReference type="PANTHER" id="PTHR43876:SF7">
    <property type="entry name" value="UBIQUINONE BIOSYNTHESIS MONOOXYGENASE COQ6, MITOCHONDRIAL"/>
    <property type="match status" value="1"/>
</dbReference>
<keyword evidence="3" id="KW-1185">Reference proteome</keyword>
<dbReference type="InterPro" id="IPR051205">
    <property type="entry name" value="UbiH/COQ6_monooxygenase"/>
</dbReference>
<dbReference type="EMBL" id="BAABBP010000002">
    <property type="protein sequence ID" value="GAA3982985.1"/>
    <property type="molecule type" value="Genomic_DNA"/>
</dbReference>
<dbReference type="Proteomes" id="UP001501627">
    <property type="component" value="Unassembled WGS sequence"/>
</dbReference>
<dbReference type="InterPro" id="IPR036188">
    <property type="entry name" value="FAD/NAD-bd_sf"/>
</dbReference>
<dbReference type="Gene3D" id="3.50.50.60">
    <property type="entry name" value="FAD/NAD(P)-binding domain"/>
    <property type="match status" value="2"/>
</dbReference>
<protein>
    <submittedName>
        <fullName evidence="2">UbiH/UbiF family hydroxylase</fullName>
    </submittedName>
</protein>
<evidence type="ECO:0000313" key="2">
    <source>
        <dbReference type="EMBL" id="GAA3982985.1"/>
    </source>
</evidence>
<dbReference type="InterPro" id="IPR018168">
    <property type="entry name" value="Ubi_Hdrlase_CS"/>
</dbReference>
<dbReference type="InterPro" id="IPR002938">
    <property type="entry name" value="FAD-bd"/>
</dbReference>
<sequence length="374" mass="40699">MAQSFDICIRGAGVVGRTLALLLAQGGLRTALVDPQAAPAAPDVRAYALNAASRELLLSVRGWPDAEHATAVQRMEVFAGAGHQVQFDAAAQRCDALTWIVDVPALLARLGDALKFQPLVERVDAPVDAPLTIVCEGRASRTRSEFGVTFDVTPYAQHAIATRVQCEKPHGQVARQWFDQDGSILAFLPLDGARGNSVAVVWSVGQEDAQHWLDCDETMFTDRLSEISSGALCALRLSGPRARWPLQQAFARQWCGALPGQPQNAWVLAGDAAHNVHPLAGQGLNLGLADVQALAQVLRGRASWRGVGDLRLLRRYERARKAAVLPAQLAMDGLQQLFTRREQPLQNLRNWGMDCFERSPLLKAWVARQAMGQA</sequence>
<feature type="domain" description="FAD-binding" evidence="1">
    <location>
        <begin position="126"/>
        <end position="323"/>
    </location>
</feature>
<accession>A0ABP7QL23</accession>